<name>A0AAD5AHH2_SILAS</name>
<dbReference type="AlphaFoldDB" id="A0AAD5AHH2"/>
<evidence type="ECO:0000313" key="3">
    <source>
        <dbReference type="Proteomes" id="UP001205998"/>
    </source>
</evidence>
<dbReference type="Proteomes" id="UP001205998">
    <property type="component" value="Unassembled WGS sequence"/>
</dbReference>
<comment type="caution">
    <text evidence="2">The sequence shown here is derived from an EMBL/GenBank/DDBJ whole genome shotgun (WGS) entry which is preliminary data.</text>
</comment>
<keyword evidence="3" id="KW-1185">Reference proteome</keyword>
<protein>
    <submittedName>
        <fullName evidence="2">Uncharacterized protein</fullName>
    </submittedName>
</protein>
<feature type="compositionally biased region" description="Basic and acidic residues" evidence="1">
    <location>
        <begin position="1"/>
        <end position="10"/>
    </location>
</feature>
<reference evidence="2" key="1">
    <citation type="submission" date="2018-07" db="EMBL/GenBank/DDBJ databases">
        <title>Comparative genomics of catfishes provides insights into carnivory and benthic adaptation.</title>
        <authorList>
            <person name="Zhang Y."/>
            <person name="Wang D."/>
            <person name="Peng Z."/>
            <person name="Zheng S."/>
            <person name="Shao F."/>
            <person name="Tao W."/>
        </authorList>
    </citation>
    <scope>NUCLEOTIDE SEQUENCE</scope>
    <source>
        <strain evidence="2">Chongqing</strain>
    </source>
</reference>
<dbReference type="EMBL" id="MU554589">
    <property type="protein sequence ID" value="KAI5615667.1"/>
    <property type="molecule type" value="Genomic_DNA"/>
</dbReference>
<evidence type="ECO:0000256" key="1">
    <source>
        <dbReference type="SAM" id="MobiDB-lite"/>
    </source>
</evidence>
<proteinExistence type="predicted"/>
<gene>
    <name evidence="2" type="ORF">C0J50_0348</name>
</gene>
<sequence length="208" mass="23767">MEREQAERSGIRTSSSTDSDTDTETVSEADLCCNSEDPESDPEHVEPRRCGALLTLHEQKGKQESENDSTEDRMRNKDKEHEVDEEEDEMSAHSNCERCVSHSVLKKSRKRNFQDKRYPILRSDSPSHTELGLTGSRRLSGVFVELQKLLALSPTQAVGHGRWETRDGVEFVTFFEKRGLDGNGTEVIDEVTQMFDESLYHTRCIFRP</sequence>
<organism evidence="2 3">
    <name type="scientific">Silurus asotus</name>
    <name type="common">Amur catfish</name>
    <name type="synonym">Parasilurus asotus</name>
    <dbReference type="NCBI Taxonomy" id="30991"/>
    <lineage>
        <taxon>Eukaryota</taxon>
        <taxon>Metazoa</taxon>
        <taxon>Chordata</taxon>
        <taxon>Craniata</taxon>
        <taxon>Vertebrata</taxon>
        <taxon>Euteleostomi</taxon>
        <taxon>Actinopterygii</taxon>
        <taxon>Neopterygii</taxon>
        <taxon>Teleostei</taxon>
        <taxon>Ostariophysi</taxon>
        <taxon>Siluriformes</taxon>
        <taxon>Siluridae</taxon>
        <taxon>Silurus</taxon>
    </lineage>
</organism>
<evidence type="ECO:0000313" key="2">
    <source>
        <dbReference type="EMBL" id="KAI5615667.1"/>
    </source>
</evidence>
<accession>A0AAD5AHH2</accession>
<feature type="region of interest" description="Disordered" evidence="1">
    <location>
        <begin position="1"/>
        <end position="96"/>
    </location>
</feature>
<feature type="compositionally biased region" description="Basic and acidic residues" evidence="1">
    <location>
        <begin position="57"/>
        <end position="82"/>
    </location>
</feature>